<accession>A0A0D2KUP9</accession>
<keyword evidence="1" id="KW-0436">Ligase</keyword>
<dbReference type="PANTHER" id="PTHR43785:SF12">
    <property type="entry name" value="TYPE-1 GLUTAMINE SYNTHETASE 2"/>
    <property type="match status" value="1"/>
</dbReference>
<dbReference type="STRING" id="1442371.A0A0D2KUP9"/>
<evidence type="ECO:0000313" key="5">
    <source>
        <dbReference type="EMBL" id="KIY00434.1"/>
    </source>
</evidence>
<dbReference type="EMBL" id="KN848067">
    <property type="protein sequence ID" value="KIY00434.1"/>
    <property type="molecule type" value="Genomic_DNA"/>
</dbReference>
<dbReference type="Proteomes" id="UP000053411">
    <property type="component" value="Unassembled WGS sequence"/>
</dbReference>
<dbReference type="GeneID" id="27709865"/>
<dbReference type="OrthoDB" id="77835at2759"/>
<evidence type="ECO:0000256" key="3">
    <source>
        <dbReference type="RuleBase" id="RU000384"/>
    </source>
</evidence>
<reference evidence="5 6" key="1">
    <citation type="submission" date="2015-01" db="EMBL/GenBank/DDBJ databases">
        <title>The Genome Sequence of Fonsecaea multimorphosa CBS 102226.</title>
        <authorList>
            <consortium name="The Broad Institute Genomics Platform"/>
            <person name="Cuomo C."/>
            <person name="de Hoog S."/>
            <person name="Gorbushina A."/>
            <person name="Stielow B."/>
            <person name="Teixiera M."/>
            <person name="Abouelleil A."/>
            <person name="Chapman S.B."/>
            <person name="Priest M."/>
            <person name="Young S.K."/>
            <person name="Wortman J."/>
            <person name="Nusbaum C."/>
            <person name="Birren B."/>
        </authorList>
    </citation>
    <scope>NUCLEOTIDE SEQUENCE [LARGE SCALE GENOMIC DNA]</scope>
    <source>
        <strain evidence="5 6">CBS 102226</strain>
    </source>
</reference>
<dbReference type="InterPro" id="IPR014746">
    <property type="entry name" value="Gln_synth/guanido_kin_cat_dom"/>
</dbReference>
<dbReference type="PANTHER" id="PTHR43785">
    <property type="entry name" value="GAMMA-GLUTAMYLPUTRESCINE SYNTHETASE"/>
    <property type="match status" value="1"/>
</dbReference>
<dbReference type="InterPro" id="IPR008146">
    <property type="entry name" value="Gln_synth_cat_dom"/>
</dbReference>
<dbReference type="AlphaFoldDB" id="A0A0D2KUP9"/>
<dbReference type="Gene3D" id="3.30.590.10">
    <property type="entry name" value="Glutamine synthetase/guanido kinase, catalytic domain"/>
    <property type="match status" value="1"/>
</dbReference>
<sequence length="230" mass="25332">MNFQTPGEEGYASDSHTAHRPNVAAFLEDNAPKRLRPITVDNFGYSLSRPNATRRYFYDIFDKSAQFNCNIEGWHTETGPGVYEAALKVSEVGEIADRVSLFKYLVKSIGVDHNVTPCFMAKPLQGFAGNSGHVHVSLCGADGRNLFLASLLEALPDLMPVFAPTVNSYKRLVENYWAPVDLSWGLEDRLSSIRLIAPPVCKPSATRFEVRVPGADTHPHFTLHAILGAG</sequence>
<dbReference type="SMART" id="SM01230">
    <property type="entry name" value="Gln-synt_C"/>
    <property type="match status" value="1"/>
</dbReference>
<name>A0A0D2KUP9_9EURO</name>
<dbReference type="RefSeq" id="XP_016634556.1">
    <property type="nucleotide sequence ID" value="XM_016774629.1"/>
</dbReference>
<proteinExistence type="inferred from homology"/>
<evidence type="ECO:0000259" key="4">
    <source>
        <dbReference type="PROSITE" id="PS51987"/>
    </source>
</evidence>
<dbReference type="VEuPathDB" id="FungiDB:Z520_04119"/>
<keyword evidence="6" id="KW-1185">Reference proteome</keyword>
<comment type="similarity">
    <text evidence="2 3">Belongs to the glutamine synthetase family.</text>
</comment>
<organism evidence="5 6">
    <name type="scientific">Fonsecaea multimorphosa CBS 102226</name>
    <dbReference type="NCBI Taxonomy" id="1442371"/>
    <lineage>
        <taxon>Eukaryota</taxon>
        <taxon>Fungi</taxon>
        <taxon>Dikarya</taxon>
        <taxon>Ascomycota</taxon>
        <taxon>Pezizomycotina</taxon>
        <taxon>Eurotiomycetes</taxon>
        <taxon>Chaetothyriomycetidae</taxon>
        <taxon>Chaetothyriales</taxon>
        <taxon>Herpotrichiellaceae</taxon>
        <taxon>Fonsecaea</taxon>
    </lineage>
</organism>
<dbReference type="SUPFAM" id="SSF55931">
    <property type="entry name" value="Glutamine synthetase/guanido kinase"/>
    <property type="match status" value="1"/>
</dbReference>
<dbReference type="PROSITE" id="PS51987">
    <property type="entry name" value="GS_CATALYTIC"/>
    <property type="match status" value="1"/>
</dbReference>
<dbReference type="Pfam" id="PF00120">
    <property type="entry name" value="Gln-synt_C"/>
    <property type="match status" value="1"/>
</dbReference>
<evidence type="ECO:0000256" key="1">
    <source>
        <dbReference type="ARBA" id="ARBA00022598"/>
    </source>
</evidence>
<dbReference type="GO" id="GO:0004356">
    <property type="term" value="F:glutamine synthetase activity"/>
    <property type="evidence" value="ECO:0007669"/>
    <property type="project" value="InterPro"/>
</dbReference>
<protein>
    <recommendedName>
        <fullName evidence="4">GS catalytic domain-containing protein</fullName>
    </recommendedName>
</protein>
<feature type="domain" description="GS catalytic" evidence="4">
    <location>
        <begin position="1"/>
        <end position="230"/>
    </location>
</feature>
<evidence type="ECO:0000256" key="2">
    <source>
        <dbReference type="PROSITE-ProRule" id="PRU01331"/>
    </source>
</evidence>
<evidence type="ECO:0000313" key="6">
    <source>
        <dbReference type="Proteomes" id="UP000053411"/>
    </source>
</evidence>
<gene>
    <name evidence="5" type="ORF">Z520_04119</name>
</gene>